<dbReference type="AlphaFoldDB" id="A0A2U1FAX2"/>
<organism evidence="3 4">
    <name type="scientific">Porphyromonas loveana</name>
    <dbReference type="NCBI Taxonomy" id="1884669"/>
    <lineage>
        <taxon>Bacteria</taxon>
        <taxon>Pseudomonadati</taxon>
        <taxon>Bacteroidota</taxon>
        <taxon>Bacteroidia</taxon>
        <taxon>Bacteroidales</taxon>
        <taxon>Porphyromonadaceae</taxon>
        <taxon>Porphyromonas</taxon>
    </lineage>
</organism>
<name>A0A2U1FAX2_9PORP</name>
<dbReference type="RefSeq" id="WP_116679493.1">
    <property type="nucleotide sequence ID" value="NZ_JBGXZY010000069.1"/>
</dbReference>
<dbReference type="Proteomes" id="UP000245462">
    <property type="component" value="Unassembled WGS sequence"/>
</dbReference>
<evidence type="ECO:0000256" key="1">
    <source>
        <dbReference type="SAM" id="Phobius"/>
    </source>
</evidence>
<dbReference type="InterPro" id="IPR027783">
    <property type="entry name" value="Bacterial_PH-related"/>
</dbReference>
<keyword evidence="1" id="KW-0472">Membrane</keyword>
<gene>
    <name evidence="3" type="ORF">C7382_10975</name>
</gene>
<protein>
    <submittedName>
        <fullName evidence="3">PH (Pleckstrin Homology) domain-containing protein</fullName>
    </submittedName>
</protein>
<comment type="caution">
    <text evidence="3">The sequence shown here is derived from an EMBL/GenBank/DDBJ whole genome shotgun (WGS) entry which is preliminary data.</text>
</comment>
<feature type="domain" description="Bacterial Pleckstrin homology" evidence="2">
    <location>
        <begin position="94"/>
        <end position="143"/>
    </location>
</feature>
<dbReference type="OrthoDB" id="952021at2"/>
<keyword evidence="1" id="KW-0812">Transmembrane</keyword>
<feature type="transmembrane region" description="Helical" evidence="1">
    <location>
        <begin position="39"/>
        <end position="60"/>
    </location>
</feature>
<evidence type="ECO:0000259" key="2">
    <source>
        <dbReference type="Pfam" id="PF10882"/>
    </source>
</evidence>
<evidence type="ECO:0000313" key="3">
    <source>
        <dbReference type="EMBL" id="PVZ09332.1"/>
    </source>
</evidence>
<keyword evidence="1" id="KW-1133">Transmembrane helix</keyword>
<dbReference type="EMBL" id="QEKY01000009">
    <property type="protein sequence ID" value="PVZ09332.1"/>
    <property type="molecule type" value="Genomic_DNA"/>
</dbReference>
<dbReference type="Pfam" id="PF10882">
    <property type="entry name" value="bPH_5"/>
    <property type="match status" value="1"/>
</dbReference>
<feature type="transmembrane region" description="Helical" evidence="1">
    <location>
        <begin position="12"/>
        <end position="33"/>
    </location>
</feature>
<sequence>MQTGKQYFPLSIGQRIFSLAILAVIVLPVVLVAKDGFGQLLLLGIMVVIAPLIGWCIAIIPRYTEVTDRQIIVKQVWGGLVFDREEVEVTPIGKEALSGSIRTFGNGGLFGYTGFFRNKALGSYRMYITRMKDLAVITDKTGKKTVINLRMLGNATPASTASMEDKM</sequence>
<proteinExistence type="predicted"/>
<dbReference type="GeneID" id="94550961"/>
<keyword evidence="4" id="KW-1185">Reference proteome</keyword>
<accession>A0A2U1FAX2</accession>
<reference evidence="3 4" key="1">
    <citation type="submission" date="2018-04" db="EMBL/GenBank/DDBJ databases">
        <title>Genomic Encyclopedia of Type Strains, Phase IV (KMG-IV): sequencing the most valuable type-strain genomes for metagenomic binning, comparative biology and taxonomic classification.</title>
        <authorList>
            <person name="Goeker M."/>
        </authorList>
    </citation>
    <scope>NUCLEOTIDE SEQUENCE [LARGE SCALE GENOMIC DNA]</scope>
    <source>
        <strain evidence="3 4">DSM 28520</strain>
    </source>
</reference>
<evidence type="ECO:0000313" key="4">
    <source>
        <dbReference type="Proteomes" id="UP000245462"/>
    </source>
</evidence>